<proteinExistence type="predicted"/>
<reference evidence="4 5" key="1">
    <citation type="submission" date="2018-09" db="EMBL/GenBank/DDBJ databases">
        <title>Genome sequencing of strain 6GH32-13.</title>
        <authorList>
            <person name="Weon H.-Y."/>
            <person name="Heo J."/>
            <person name="Kwon S.-W."/>
        </authorList>
    </citation>
    <scope>NUCLEOTIDE SEQUENCE [LARGE SCALE GENOMIC DNA]</scope>
    <source>
        <strain evidence="4 5">5GH32-13</strain>
    </source>
</reference>
<dbReference type="GO" id="GO:0045493">
    <property type="term" value="P:xylan catabolic process"/>
    <property type="evidence" value="ECO:0007669"/>
    <property type="project" value="InterPro"/>
</dbReference>
<dbReference type="KEGG" id="pseg:D3H65_29525"/>
<feature type="domain" description="Gylcosyl hydrolase 115 C-terminal" evidence="3">
    <location>
        <begin position="700"/>
        <end position="862"/>
    </location>
</feature>
<evidence type="ECO:0000256" key="1">
    <source>
        <dbReference type="ARBA" id="ARBA00022801"/>
    </source>
</evidence>
<dbReference type="Pfam" id="PF17829">
    <property type="entry name" value="GH115_C"/>
    <property type="match status" value="1"/>
</dbReference>
<feature type="domain" description="Alpha glucuronidase N-terminal" evidence="2">
    <location>
        <begin position="73"/>
        <end position="164"/>
    </location>
</feature>
<dbReference type="Proteomes" id="UP000263900">
    <property type="component" value="Chromosome"/>
</dbReference>
<gene>
    <name evidence="4" type="ORF">D3H65_29525</name>
</gene>
<dbReference type="InterPro" id="IPR041437">
    <property type="entry name" value="GH115_C"/>
</dbReference>
<accession>A0A3B7MUV7</accession>
<dbReference type="PANTHER" id="PTHR37842">
    <property type="match status" value="1"/>
</dbReference>
<dbReference type="InterPro" id="IPR005154">
    <property type="entry name" value="Glyco_hydro_67_aGlcAse_N"/>
</dbReference>
<dbReference type="InterPro" id="IPR029018">
    <property type="entry name" value="Hex-like_dom2"/>
</dbReference>
<evidence type="ECO:0000313" key="5">
    <source>
        <dbReference type="Proteomes" id="UP000263900"/>
    </source>
</evidence>
<evidence type="ECO:0000259" key="3">
    <source>
        <dbReference type="Pfam" id="PF17829"/>
    </source>
</evidence>
<evidence type="ECO:0000259" key="2">
    <source>
        <dbReference type="Pfam" id="PF03648"/>
    </source>
</evidence>
<dbReference type="InterPro" id="IPR031924">
    <property type="entry name" value="GH115"/>
</dbReference>
<dbReference type="EMBL" id="CP032157">
    <property type="protein sequence ID" value="AXY77878.1"/>
    <property type="molecule type" value="Genomic_DNA"/>
</dbReference>
<dbReference type="Pfam" id="PF03648">
    <property type="entry name" value="Glyco_hydro_67N"/>
    <property type="match status" value="1"/>
</dbReference>
<sequence length="868" mass="98140">MKQKPTLRWAALRRCLAARQSDSPLSLKQLSLGITLCLLTMGSYAQSLVDDKPSNNTFSLAGVVICVDPRDEALVQQAAKCLQQDIEMVTGVKPSISSGITQQPVIIIGTLASSSLIKAAGKERKLPLTALQNKWEGYLIQTAGNRIVIAGSDRRGAAYGVFELSKQLGISPWYWWADVPVIKKKDLYIKKGVTLTDAPKVKYRGIFINDEAPALSGWSKEKFGGFNHLFYEKVFELILRLKGNYLWPAMWGNAFYDDDSLNIKMADRYGIVIGTSHHEPLMRAHDEWRRYGKGKWNYDSNEVKLKEFWRGGMQRATNEKIVSIGMRGDGDEPMSRQTATALLERIVKDQRQIIEEVTRKPASETPQLWALYKEVQDYYDKGMRVPDDVTLLLCDDNWGNIRKLPKPDETPRKGGYGIYYHFDYVGGPRNYKWLNTNPIARVWEQMHLAWEYKAREIWIVNVGDIKPMEFPISFFLDYAWNPDAIGPADLQRYTERWAARQFGAAYASQIADIISRYTKYNGRRKPELLDANTYSLATYEWEKVVDDYNELLKKATAIGQALPAASQDAYFQLVLHPVKACANLYEMYYNVALNKAANAHDLPGANIYADKVKELYANDSIITAQYHSLNNGKWNQMMSQTHIGYTYWQQPNRQSMPEVKYMTGTNASRLPDGGEKDVKVASIPASVTGHVFYEVELSGVSIGADHYTRAINTPDIKWQVLSDHGRTGAAITPFPVTAKPQKPGGNSPHLEYDIYTFGKGEASINAYFSPTLNFHNTAEGLQYAISVDDEAPQIISINKEDSNVRTWEKWVANNIIIKTSSHVISQPGRHVVKYWMVSPAVVVQKLVVKTGKQEDSYLGPPETRLNRD</sequence>
<dbReference type="Gene3D" id="3.20.20.520">
    <property type="entry name" value="Glycosyl hydrolase family 115"/>
    <property type="match status" value="1"/>
</dbReference>
<dbReference type="Gene3D" id="2.60.120.1620">
    <property type="match status" value="1"/>
</dbReference>
<dbReference type="InterPro" id="IPR042301">
    <property type="entry name" value="GH115_sf"/>
</dbReference>
<name>A0A3B7MUV7_9BACT</name>
<dbReference type="Gene3D" id="1.20.58.2150">
    <property type="match status" value="1"/>
</dbReference>
<dbReference type="Pfam" id="PF15979">
    <property type="entry name" value="Glyco_hydro_115"/>
    <property type="match status" value="1"/>
</dbReference>
<dbReference type="SUPFAM" id="SSF55545">
    <property type="entry name" value="beta-N-acetylhexosaminidase-like domain"/>
    <property type="match status" value="1"/>
</dbReference>
<dbReference type="PANTHER" id="PTHR37842:SF2">
    <property type="entry name" value="GYLCOSYL HYDROLASE 115 C-TERMINAL DOMAIN-CONTAINING PROTEIN"/>
    <property type="match status" value="1"/>
</dbReference>
<evidence type="ECO:0000313" key="4">
    <source>
        <dbReference type="EMBL" id="AXY77878.1"/>
    </source>
</evidence>
<protein>
    <submittedName>
        <fullName evidence="4">Glycosyhydrolase</fullName>
    </submittedName>
</protein>
<dbReference type="Gene3D" id="3.30.379.10">
    <property type="entry name" value="Chitobiase/beta-hexosaminidase domain 2-like"/>
    <property type="match status" value="1"/>
</dbReference>
<dbReference type="OrthoDB" id="8727830at2"/>
<keyword evidence="5" id="KW-1185">Reference proteome</keyword>
<organism evidence="4 5">
    <name type="scientific">Paraflavitalea soli</name>
    <dbReference type="NCBI Taxonomy" id="2315862"/>
    <lineage>
        <taxon>Bacteria</taxon>
        <taxon>Pseudomonadati</taxon>
        <taxon>Bacteroidota</taxon>
        <taxon>Chitinophagia</taxon>
        <taxon>Chitinophagales</taxon>
        <taxon>Chitinophagaceae</taxon>
        <taxon>Paraflavitalea</taxon>
    </lineage>
</organism>
<dbReference type="GO" id="GO:0046559">
    <property type="term" value="F:alpha-glucuronidase activity"/>
    <property type="evidence" value="ECO:0007669"/>
    <property type="project" value="InterPro"/>
</dbReference>
<dbReference type="RefSeq" id="WP_119053751.1">
    <property type="nucleotide sequence ID" value="NZ_CP032157.1"/>
</dbReference>
<dbReference type="AlphaFoldDB" id="A0A3B7MUV7"/>
<keyword evidence="1 4" id="KW-0378">Hydrolase</keyword>